<accession>A0A9W8I0N1</accession>
<dbReference type="GO" id="GO:0005509">
    <property type="term" value="F:calcium ion binding"/>
    <property type="evidence" value="ECO:0007669"/>
    <property type="project" value="InterPro"/>
</dbReference>
<organism evidence="3 4">
    <name type="scientific">Coemansia guatemalensis</name>
    <dbReference type="NCBI Taxonomy" id="2761395"/>
    <lineage>
        <taxon>Eukaryota</taxon>
        <taxon>Fungi</taxon>
        <taxon>Fungi incertae sedis</taxon>
        <taxon>Zoopagomycota</taxon>
        <taxon>Kickxellomycotina</taxon>
        <taxon>Kickxellomycetes</taxon>
        <taxon>Kickxellales</taxon>
        <taxon>Kickxellaceae</taxon>
        <taxon>Coemansia</taxon>
    </lineage>
</organism>
<dbReference type="PANTHER" id="PTHR23048">
    <property type="entry name" value="MYOSIN LIGHT CHAIN 1, 3"/>
    <property type="match status" value="1"/>
</dbReference>
<keyword evidence="4" id="KW-1185">Reference proteome</keyword>
<dbReference type="Proteomes" id="UP001140094">
    <property type="component" value="Unassembled WGS sequence"/>
</dbReference>
<dbReference type="InterPro" id="IPR050230">
    <property type="entry name" value="CALM/Myosin/TropC-like"/>
</dbReference>
<feature type="domain" description="EF-hand" evidence="2">
    <location>
        <begin position="41"/>
        <end position="76"/>
    </location>
</feature>
<proteinExistence type="predicted"/>
<dbReference type="InterPro" id="IPR011992">
    <property type="entry name" value="EF-hand-dom_pair"/>
</dbReference>
<name>A0A9W8I0N1_9FUNG</name>
<dbReference type="SMART" id="SM00054">
    <property type="entry name" value="EFh"/>
    <property type="match status" value="3"/>
</dbReference>
<dbReference type="Gene3D" id="1.10.238.10">
    <property type="entry name" value="EF-hand"/>
    <property type="match status" value="2"/>
</dbReference>
<feature type="domain" description="EF-hand" evidence="2">
    <location>
        <begin position="118"/>
        <end position="153"/>
    </location>
</feature>
<dbReference type="GO" id="GO:0016460">
    <property type="term" value="C:myosin II complex"/>
    <property type="evidence" value="ECO:0007669"/>
    <property type="project" value="TreeGrafter"/>
</dbReference>
<dbReference type="FunFam" id="1.10.238.10:FF:000001">
    <property type="entry name" value="Calmodulin 1"/>
    <property type="match status" value="1"/>
</dbReference>
<gene>
    <name evidence="3" type="primary">CETN1</name>
    <name evidence="3" type="ORF">H4R20_002112</name>
</gene>
<dbReference type="CDD" id="cd00051">
    <property type="entry name" value="EFh"/>
    <property type="match status" value="1"/>
</dbReference>
<evidence type="ECO:0000256" key="1">
    <source>
        <dbReference type="ARBA" id="ARBA00022737"/>
    </source>
</evidence>
<evidence type="ECO:0000259" key="2">
    <source>
        <dbReference type="PROSITE" id="PS50222"/>
    </source>
</evidence>
<dbReference type="PROSITE" id="PS50222">
    <property type="entry name" value="EF_HAND_2"/>
    <property type="match status" value="3"/>
</dbReference>
<evidence type="ECO:0000313" key="3">
    <source>
        <dbReference type="EMBL" id="KAJ2805387.1"/>
    </source>
</evidence>
<dbReference type="SUPFAM" id="SSF47473">
    <property type="entry name" value="EF-hand"/>
    <property type="match status" value="1"/>
</dbReference>
<protein>
    <submittedName>
        <fullName evidence="3">Centrin-1</fullName>
    </submittedName>
</protein>
<dbReference type="EMBL" id="JANBUO010000294">
    <property type="protein sequence ID" value="KAJ2805387.1"/>
    <property type="molecule type" value="Genomic_DNA"/>
</dbReference>
<dbReference type="AlphaFoldDB" id="A0A9W8I0N1"/>
<keyword evidence="1" id="KW-0677">Repeat</keyword>
<dbReference type="PANTHER" id="PTHR23048:SF0">
    <property type="entry name" value="CALMODULIN LIKE 3"/>
    <property type="match status" value="1"/>
</dbReference>
<comment type="caution">
    <text evidence="3">The sequence shown here is derived from an EMBL/GenBank/DDBJ whole genome shotgun (WGS) entry which is preliminary data.</text>
</comment>
<feature type="domain" description="EF-hand" evidence="2">
    <location>
        <begin position="4"/>
        <end position="39"/>
    </location>
</feature>
<dbReference type="Pfam" id="PF13499">
    <property type="entry name" value="EF-hand_7"/>
    <property type="match status" value="1"/>
</dbReference>
<dbReference type="InterPro" id="IPR002048">
    <property type="entry name" value="EF_hand_dom"/>
</dbReference>
<sequence length="153" mass="17667">MTYEQREELREVFDTIDQTGRGYIPISRVSNVLQALGLEQPSPEDWEQWCARVDFDNTGRIGYETLEEFVSLRYDEMDQKNELVAAFMLFKPGVTDVEKAKITTDDLRRIAAHTGEHIPDEELEEMVRIADLDGTEGVGLDDFMRIMRKTGLF</sequence>
<dbReference type="Pfam" id="PF13833">
    <property type="entry name" value="EF-hand_8"/>
    <property type="match status" value="1"/>
</dbReference>
<reference evidence="3" key="1">
    <citation type="submission" date="2022-07" db="EMBL/GenBank/DDBJ databases">
        <title>Phylogenomic reconstructions and comparative analyses of Kickxellomycotina fungi.</title>
        <authorList>
            <person name="Reynolds N.K."/>
            <person name="Stajich J.E."/>
            <person name="Barry K."/>
            <person name="Grigoriev I.V."/>
            <person name="Crous P."/>
            <person name="Smith M.E."/>
        </authorList>
    </citation>
    <scope>NUCLEOTIDE SEQUENCE</scope>
    <source>
        <strain evidence="3">NRRL 1565</strain>
    </source>
</reference>
<evidence type="ECO:0000313" key="4">
    <source>
        <dbReference type="Proteomes" id="UP001140094"/>
    </source>
</evidence>
<dbReference type="OrthoDB" id="26525at2759"/>